<sequence length="400" mass="46940">MTRGLEARKREAELLDRWAKPCKTWPFDFVLAQQKNRRKKANRPLMRFGWKRPRYLDDDPDRLPIDSRSWNYFKKIDAIDYWRQAFWYWDTRVAKLRATTSKRPGAVGFVTFEAAQSAHIASQVQLNSMIRVNRCLSVEPRAIYWPNISLSSERTYLRSVLSWIITVALMIFWIIPVTLTSTLLNMRMWEEKNPGLKKFLARNDIISGFLSYTLPGVFLLLYLNILPWMLKWVAIFGGCRSRQAIDYTVLTRHFAFLIINVIFIFMFSGTILNRIFNILNSPTSFTAELANSLPSVAPWFAGYVLLLGVGCQPFKLILLRPAIWYAFKAWFCKTPRDYANTVAPIYIDWGNVYPYPMMVFWIAMLYSSFSPLILPISVAYYGLGFFVLKYQMLYVFFRDF</sequence>
<accession>A0ACC1HB26</accession>
<dbReference type="EMBL" id="JAMZIH010007678">
    <property type="protein sequence ID" value="KAJ1672888.1"/>
    <property type="molecule type" value="Genomic_DNA"/>
</dbReference>
<organism evidence="1 2">
    <name type="scientific">Spiromyces aspiralis</name>
    <dbReference type="NCBI Taxonomy" id="68401"/>
    <lineage>
        <taxon>Eukaryota</taxon>
        <taxon>Fungi</taxon>
        <taxon>Fungi incertae sedis</taxon>
        <taxon>Zoopagomycota</taxon>
        <taxon>Kickxellomycotina</taxon>
        <taxon>Kickxellomycetes</taxon>
        <taxon>Kickxellales</taxon>
        <taxon>Kickxellaceae</taxon>
        <taxon>Spiromyces</taxon>
    </lineage>
</organism>
<dbReference type="Proteomes" id="UP001145114">
    <property type="component" value="Unassembled WGS sequence"/>
</dbReference>
<name>A0ACC1HB26_9FUNG</name>
<evidence type="ECO:0000313" key="2">
    <source>
        <dbReference type="Proteomes" id="UP001145114"/>
    </source>
</evidence>
<protein>
    <submittedName>
        <fullName evidence="1">Uncharacterized protein</fullName>
    </submittedName>
</protein>
<feature type="non-terminal residue" evidence="1">
    <location>
        <position position="400"/>
    </location>
</feature>
<gene>
    <name evidence="1" type="ORF">EV182_006289</name>
</gene>
<keyword evidence="2" id="KW-1185">Reference proteome</keyword>
<evidence type="ECO:0000313" key="1">
    <source>
        <dbReference type="EMBL" id="KAJ1672888.1"/>
    </source>
</evidence>
<reference evidence="1" key="1">
    <citation type="submission" date="2022-06" db="EMBL/GenBank/DDBJ databases">
        <title>Phylogenomic reconstructions and comparative analyses of Kickxellomycotina fungi.</title>
        <authorList>
            <person name="Reynolds N.K."/>
            <person name="Stajich J.E."/>
            <person name="Barry K."/>
            <person name="Grigoriev I.V."/>
            <person name="Crous P."/>
            <person name="Smith M.E."/>
        </authorList>
    </citation>
    <scope>NUCLEOTIDE SEQUENCE</scope>
    <source>
        <strain evidence="1">RSA 2271</strain>
    </source>
</reference>
<proteinExistence type="predicted"/>
<comment type="caution">
    <text evidence="1">The sequence shown here is derived from an EMBL/GenBank/DDBJ whole genome shotgun (WGS) entry which is preliminary data.</text>
</comment>